<proteinExistence type="predicted"/>
<evidence type="ECO:0000256" key="1">
    <source>
        <dbReference type="PROSITE-ProRule" id="PRU00169"/>
    </source>
</evidence>
<dbReference type="SMART" id="SM00448">
    <property type="entry name" value="REC"/>
    <property type="match status" value="1"/>
</dbReference>
<dbReference type="Proteomes" id="UP000228859">
    <property type="component" value="Unassembled WGS sequence"/>
</dbReference>
<dbReference type="SUPFAM" id="SSF52172">
    <property type="entry name" value="CheY-like"/>
    <property type="match status" value="1"/>
</dbReference>
<dbReference type="PROSITE" id="PS50110">
    <property type="entry name" value="RESPONSE_REGULATORY"/>
    <property type="match status" value="1"/>
</dbReference>
<dbReference type="RefSeq" id="WP_294897033.1">
    <property type="nucleotide sequence ID" value="NZ_DLUI01000090.1"/>
</dbReference>
<evidence type="ECO:0000313" key="4">
    <source>
        <dbReference type="Proteomes" id="UP000228859"/>
    </source>
</evidence>
<dbReference type="PANTHER" id="PTHR43228:SF1">
    <property type="entry name" value="TWO-COMPONENT RESPONSE REGULATOR ARR22"/>
    <property type="match status" value="1"/>
</dbReference>
<dbReference type="Pfam" id="PF00072">
    <property type="entry name" value="Response_reg"/>
    <property type="match status" value="1"/>
</dbReference>
<feature type="domain" description="Response regulatory" evidence="2">
    <location>
        <begin position="18"/>
        <end position="132"/>
    </location>
</feature>
<evidence type="ECO:0000259" key="2">
    <source>
        <dbReference type="PROSITE" id="PS50110"/>
    </source>
</evidence>
<dbReference type="EMBL" id="DLUI01000090">
    <property type="protein sequence ID" value="DAB38367.1"/>
    <property type="molecule type" value="Genomic_DNA"/>
</dbReference>
<comment type="caution">
    <text evidence="3">The sequence shown here is derived from an EMBL/GenBank/DDBJ whole genome shotgun (WGS) entry which is preliminary data.</text>
</comment>
<protein>
    <submittedName>
        <fullName evidence="3">Response regulator</fullName>
    </submittedName>
</protein>
<accession>A0A2D3WHZ8</accession>
<dbReference type="InterPro" id="IPR001789">
    <property type="entry name" value="Sig_transdc_resp-reg_receiver"/>
</dbReference>
<dbReference type="AlphaFoldDB" id="A0A2D3WHZ8"/>
<reference evidence="3 4" key="1">
    <citation type="journal article" date="2017" name="Front. Microbiol.">
        <title>Comparative Genomic Analysis of the Class Epsilonproteobacteria and Proposed Reclassification to Epsilonbacteraeota (phyl. nov.).</title>
        <authorList>
            <person name="Waite D.W."/>
            <person name="Vanwonterghem I."/>
            <person name="Rinke C."/>
            <person name="Parks D.H."/>
            <person name="Zhang Y."/>
            <person name="Takai K."/>
            <person name="Sievert S.M."/>
            <person name="Simon J."/>
            <person name="Campbell B.J."/>
            <person name="Hanson T.E."/>
            <person name="Woyke T."/>
            <person name="Klotz M.G."/>
            <person name="Hugenholtz P."/>
        </authorList>
    </citation>
    <scope>NUCLEOTIDE SEQUENCE [LARGE SCALE GENOMIC DNA]</scope>
    <source>
        <strain evidence="3">UBA12443</strain>
    </source>
</reference>
<dbReference type="PANTHER" id="PTHR43228">
    <property type="entry name" value="TWO-COMPONENT RESPONSE REGULATOR"/>
    <property type="match status" value="1"/>
</dbReference>
<organism evidence="3 4">
    <name type="scientific">Sulfuricurvum kujiense</name>
    <dbReference type="NCBI Taxonomy" id="148813"/>
    <lineage>
        <taxon>Bacteria</taxon>
        <taxon>Pseudomonadati</taxon>
        <taxon>Campylobacterota</taxon>
        <taxon>Epsilonproteobacteria</taxon>
        <taxon>Campylobacterales</taxon>
        <taxon>Sulfurimonadaceae</taxon>
        <taxon>Sulfuricurvum</taxon>
    </lineage>
</organism>
<evidence type="ECO:0000313" key="3">
    <source>
        <dbReference type="EMBL" id="DAB38367.1"/>
    </source>
</evidence>
<name>A0A2D3WHZ8_9BACT</name>
<gene>
    <name evidence="3" type="ORF">CFH83_06360</name>
</gene>
<dbReference type="InterPro" id="IPR011006">
    <property type="entry name" value="CheY-like_superfamily"/>
</dbReference>
<dbReference type="InterPro" id="IPR052048">
    <property type="entry name" value="ST_Response_Regulator"/>
</dbReference>
<feature type="modified residue" description="4-aspartylphosphate" evidence="1">
    <location>
        <position position="67"/>
    </location>
</feature>
<sequence>MSSNVDLIQLTEQTKKLTAMVVEDEVVANDLLSSTFKNFFAEVTSAYNGAEALRMYEKINPDIIFVDIIMPEIDGIELARRIRSINPSQIIIVISASNDIQKISESIEVGVNSFIQKPIDTKKILEMLQNITSLVAKRKKIETKTFSISLPLDVYELVDDNAKAESISKNAVIIRALRSFYNS</sequence>
<dbReference type="GO" id="GO:0000160">
    <property type="term" value="P:phosphorelay signal transduction system"/>
    <property type="evidence" value="ECO:0007669"/>
    <property type="project" value="InterPro"/>
</dbReference>
<keyword evidence="1" id="KW-0597">Phosphoprotein</keyword>
<dbReference type="Gene3D" id="3.40.50.2300">
    <property type="match status" value="1"/>
</dbReference>
<dbReference type="CDD" id="cd00156">
    <property type="entry name" value="REC"/>
    <property type="match status" value="1"/>
</dbReference>